<gene>
    <name evidence="1" type="ORF">KCTCHS21_34490</name>
</gene>
<dbReference type="RefSeq" id="WP_269472713.1">
    <property type="nucleotide sequence ID" value="NZ_AP019400.1"/>
</dbReference>
<dbReference type="AlphaFoldDB" id="A0A3T1D7I7"/>
<sequence>MSCMGMAALITMVGRFDGELLLDGLKSHFATMAGSLLDKVSLK</sequence>
<dbReference type="KEGG" id="cohn:KCTCHS21_34490"/>
<dbReference type="Proteomes" id="UP000289856">
    <property type="component" value="Chromosome"/>
</dbReference>
<evidence type="ECO:0000313" key="2">
    <source>
        <dbReference type="Proteomes" id="UP000289856"/>
    </source>
</evidence>
<reference evidence="1 2" key="1">
    <citation type="submission" date="2019-01" db="EMBL/GenBank/DDBJ databases">
        <title>Complete genome sequence of Cohnella hallensis HS21 isolated from Korean fir (Abies koreana) rhizospheric soil.</title>
        <authorList>
            <person name="Jiang L."/>
            <person name="Kang S.W."/>
            <person name="Kim S."/>
            <person name="Jung J."/>
            <person name="Kim C.Y."/>
            <person name="Kim D.H."/>
            <person name="Kim S.W."/>
            <person name="Lee J."/>
        </authorList>
    </citation>
    <scope>NUCLEOTIDE SEQUENCE [LARGE SCALE GENOMIC DNA]</scope>
    <source>
        <strain evidence="1 2">HS21</strain>
    </source>
</reference>
<keyword evidence="2" id="KW-1185">Reference proteome</keyword>
<dbReference type="EMBL" id="AP019400">
    <property type="protein sequence ID" value="BBI34050.1"/>
    <property type="molecule type" value="Genomic_DNA"/>
</dbReference>
<organism evidence="1 2">
    <name type="scientific">Cohnella abietis</name>
    <dbReference type="NCBI Taxonomy" id="2507935"/>
    <lineage>
        <taxon>Bacteria</taxon>
        <taxon>Bacillati</taxon>
        <taxon>Bacillota</taxon>
        <taxon>Bacilli</taxon>
        <taxon>Bacillales</taxon>
        <taxon>Paenibacillaceae</taxon>
        <taxon>Cohnella</taxon>
    </lineage>
</organism>
<proteinExistence type="predicted"/>
<name>A0A3T1D7I7_9BACL</name>
<accession>A0A3T1D7I7</accession>
<evidence type="ECO:0000313" key="1">
    <source>
        <dbReference type="EMBL" id="BBI34050.1"/>
    </source>
</evidence>
<protein>
    <submittedName>
        <fullName evidence="1">Uncharacterized protein</fullName>
    </submittedName>
</protein>